<dbReference type="OrthoDB" id="9797344at2"/>
<dbReference type="PROSITE" id="PS51831">
    <property type="entry name" value="HD"/>
    <property type="match status" value="1"/>
</dbReference>
<dbReference type="PANTHER" id="PTHR33594:SF1">
    <property type="entry name" value="HD_PDEASE DOMAIN-CONTAINING PROTEIN"/>
    <property type="match status" value="1"/>
</dbReference>
<protein>
    <submittedName>
        <fullName evidence="2">HD domain-containing protein</fullName>
    </submittedName>
</protein>
<organism evidence="2 3">
    <name type="scientific">Anaerobacillus alkaliphilus</name>
    <dbReference type="NCBI Taxonomy" id="1548597"/>
    <lineage>
        <taxon>Bacteria</taxon>
        <taxon>Bacillati</taxon>
        <taxon>Bacillota</taxon>
        <taxon>Bacilli</taxon>
        <taxon>Bacillales</taxon>
        <taxon>Bacillaceae</taxon>
        <taxon>Anaerobacillus</taxon>
    </lineage>
</organism>
<proteinExistence type="predicted"/>
<keyword evidence="3" id="KW-1185">Reference proteome</keyword>
<feature type="domain" description="HD" evidence="1">
    <location>
        <begin position="26"/>
        <end position="127"/>
    </location>
</feature>
<comment type="caution">
    <text evidence="2">The sequence shown here is derived from an EMBL/GenBank/DDBJ whole genome shotgun (WGS) entry which is preliminary data.</text>
</comment>
<gene>
    <name evidence="2" type="ORF">DS745_15855</name>
</gene>
<dbReference type="Gene3D" id="1.10.472.50">
    <property type="entry name" value="HD-domain/PDEase-like"/>
    <property type="match status" value="1"/>
</dbReference>
<dbReference type="CDD" id="cd00077">
    <property type="entry name" value="HDc"/>
    <property type="match status" value="1"/>
</dbReference>
<accession>A0A4V1LFY0</accession>
<dbReference type="InterPro" id="IPR006674">
    <property type="entry name" value="HD_domain"/>
</dbReference>
<dbReference type="PANTHER" id="PTHR33594">
    <property type="entry name" value="SUPERFAMILY HYDROLASE, PUTATIVE (AFU_ORTHOLOGUE AFUA_1G03035)-RELATED"/>
    <property type="match status" value="1"/>
</dbReference>
<dbReference type="Gene3D" id="1.20.58.1910">
    <property type="match status" value="1"/>
</dbReference>
<dbReference type="Proteomes" id="UP000290649">
    <property type="component" value="Unassembled WGS sequence"/>
</dbReference>
<dbReference type="EMBL" id="QOUX01000046">
    <property type="protein sequence ID" value="RXI97834.1"/>
    <property type="molecule type" value="Genomic_DNA"/>
</dbReference>
<sequence length="213" mass="24609">MNELKILIEAEQYVRSILENDSSGHDWWHIHRVRSLARQIAAHEGADIFICELTALLHDVADDKLFENEEERLAELDDWLYKNDVEKDIREQIVAIIKTMSYKGGNNTPVESLEGKIVQDADRLDAIGAIGIARTFAYSGAKGQLMYDPSIAVREEMSKEEYRKGQSTAINHFYEKLLKLKSLMNTEYGKQLAEERHQYLEGFLNKFLEEWNA</sequence>
<dbReference type="SUPFAM" id="SSF109604">
    <property type="entry name" value="HD-domain/PDEase-like"/>
    <property type="match status" value="1"/>
</dbReference>
<evidence type="ECO:0000259" key="1">
    <source>
        <dbReference type="PROSITE" id="PS51831"/>
    </source>
</evidence>
<dbReference type="RefSeq" id="WP_129079198.1">
    <property type="nucleotide sequence ID" value="NZ_QOUX01000046.1"/>
</dbReference>
<reference evidence="2 3" key="1">
    <citation type="journal article" date="2019" name="Int. J. Syst. Evol. Microbiol.">
        <title>Anaerobacillus alkaliphilus sp. nov., a novel alkaliphilic and moderately halophilic bacterium.</title>
        <authorList>
            <person name="Borsodi A.K."/>
            <person name="Aszalos J.M."/>
            <person name="Bihari P."/>
            <person name="Nagy I."/>
            <person name="Schumann P."/>
            <person name="Sproer C."/>
            <person name="Kovacs A.L."/>
            <person name="Boka K."/>
            <person name="Dobosy P."/>
            <person name="Ovari M."/>
            <person name="Szili-Kovacs T."/>
            <person name="Toth E."/>
        </authorList>
    </citation>
    <scope>NUCLEOTIDE SEQUENCE [LARGE SCALE GENOMIC DNA]</scope>
    <source>
        <strain evidence="2 3">B16-10</strain>
    </source>
</reference>
<evidence type="ECO:0000313" key="3">
    <source>
        <dbReference type="Proteomes" id="UP000290649"/>
    </source>
</evidence>
<dbReference type="Pfam" id="PF01966">
    <property type="entry name" value="HD"/>
    <property type="match status" value="1"/>
</dbReference>
<dbReference type="SMART" id="SM00471">
    <property type="entry name" value="HDc"/>
    <property type="match status" value="1"/>
</dbReference>
<dbReference type="AlphaFoldDB" id="A0A4V1LFY0"/>
<evidence type="ECO:0000313" key="2">
    <source>
        <dbReference type="EMBL" id="RXI97834.1"/>
    </source>
</evidence>
<name>A0A4V1LFY0_9BACI</name>
<dbReference type="InterPro" id="IPR003607">
    <property type="entry name" value="HD/PDEase_dom"/>
</dbReference>